<comment type="similarity">
    <text evidence="2">Belongs to the gamma-BBH/TMLD family.</text>
</comment>
<evidence type="ECO:0000256" key="5">
    <source>
        <dbReference type="ARBA" id="ARBA00023002"/>
    </source>
</evidence>
<keyword evidence="6" id="KW-0408">Iron</keyword>
<dbReference type="GO" id="GO:0005739">
    <property type="term" value="C:mitochondrion"/>
    <property type="evidence" value="ECO:0007669"/>
    <property type="project" value="TreeGrafter"/>
</dbReference>
<dbReference type="Proteomes" id="UP000276215">
    <property type="component" value="Unassembled WGS sequence"/>
</dbReference>
<dbReference type="PANTHER" id="PTHR10696:SF25">
    <property type="entry name" value="OXIDOREDUCTASE AIM17-RELATED"/>
    <property type="match status" value="1"/>
</dbReference>
<dbReference type="InterPro" id="IPR003819">
    <property type="entry name" value="TauD/TfdA-like"/>
</dbReference>
<sequence>MNLFRQVPKSLLPRRLGRAPRFYPSPPPTFLLPTRQSSTSTSDPPTLTSPTTATTAATSTYKTTERRSKKPHLHTVIARDPKLNGARLTNTKRTELLLNGMPCAFDNIFLRDACSCAYCVDPSTQQKLFQTSDIPADIRPLSAMTLEDGAVRITWDPETDLPVTNPRRENHTSLYSAEFLLRYSKQRHIVRYRFNDRKMVLWDREVMGNDILWLDYEEYISPLNDEVGLYKALQALSTYGLFFLKNVPSTPSSVETIASRIGPLKSTFYGSTWNLRSQPSSKNIAYTSLNLPLHVDLQYFSMPPAIQFLHSLKNTTSGGHTYFADGFRAATAIRMTSSSLWHSLLTYPVSFHYDNDGHHYHHIHPTVVLDENDYREHKRIKYINYSPPFQAPFEDWPGDPQFSGRFRLFHRAMEMFAHSIEDPEAHFEVRLEEGMCAVFANRRVLHARREFDQDSGERWFRGTYVDEDAFLSRIRVLGRRFKGKGYEREEAGDYGYVEGV</sequence>
<feature type="region of interest" description="Disordered" evidence="7">
    <location>
        <begin position="15"/>
        <end position="70"/>
    </location>
</feature>
<name>A0A3N4K8U4_9PEZI</name>
<evidence type="ECO:0000313" key="10">
    <source>
        <dbReference type="EMBL" id="RPB02375.1"/>
    </source>
</evidence>
<dbReference type="InterPro" id="IPR010376">
    <property type="entry name" value="GBBH-like_N"/>
</dbReference>
<evidence type="ECO:0000256" key="3">
    <source>
        <dbReference type="ARBA" id="ARBA00022723"/>
    </source>
</evidence>
<feature type="compositionally biased region" description="Low complexity" evidence="7">
    <location>
        <begin position="33"/>
        <end position="62"/>
    </location>
</feature>
<dbReference type="Gene3D" id="3.60.130.10">
    <property type="entry name" value="Clavaminate synthase-like"/>
    <property type="match status" value="1"/>
</dbReference>
<organism evidence="10 11">
    <name type="scientific">Choiromyces venosus 120613-1</name>
    <dbReference type="NCBI Taxonomy" id="1336337"/>
    <lineage>
        <taxon>Eukaryota</taxon>
        <taxon>Fungi</taxon>
        <taxon>Dikarya</taxon>
        <taxon>Ascomycota</taxon>
        <taxon>Pezizomycotina</taxon>
        <taxon>Pezizomycetes</taxon>
        <taxon>Pezizales</taxon>
        <taxon>Tuberaceae</taxon>
        <taxon>Choiromyces</taxon>
    </lineage>
</organism>
<feature type="domain" description="Gamma-butyrobetaine hydroxylase-like N-terminal" evidence="9">
    <location>
        <begin position="104"/>
        <end position="157"/>
    </location>
</feature>
<dbReference type="EMBL" id="ML120368">
    <property type="protein sequence ID" value="RPB02375.1"/>
    <property type="molecule type" value="Genomic_DNA"/>
</dbReference>
<dbReference type="Pfam" id="PF06155">
    <property type="entry name" value="GBBH-like_N"/>
    <property type="match status" value="1"/>
</dbReference>
<dbReference type="Gene3D" id="3.30.2020.30">
    <property type="match status" value="1"/>
</dbReference>
<evidence type="ECO:0000313" key="11">
    <source>
        <dbReference type="Proteomes" id="UP000276215"/>
    </source>
</evidence>
<proteinExistence type="inferred from homology"/>
<dbReference type="AlphaFoldDB" id="A0A3N4K8U4"/>
<keyword evidence="3" id="KW-0479">Metal-binding</keyword>
<evidence type="ECO:0000256" key="6">
    <source>
        <dbReference type="ARBA" id="ARBA00023004"/>
    </source>
</evidence>
<dbReference type="SUPFAM" id="SSF51197">
    <property type="entry name" value="Clavaminate synthase-like"/>
    <property type="match status" value="1"/>
</dbReference>
<dbReference type="GO" id="GO:0046872">
    <property type="term" value="F:metal ion binding"/>
    <property type="evidence" value="ECO:0007669"/>
    <property type="project" value="UniProtKB-KW"/>
</dbReference>
<evidence type="ECO:0000256" key="7">
    <source>
        <dbReference type="SAM" id="MobiDB-lite"/>
    </source>
</evidence>
<gene>
    <name evidence="10" type="ORF">L873DRAFT_1673565</name>
</gene>
<evidence type="ECO:0000256" key="1">
    <source>
        <dbReference type="ARBA" id="ARBA00001954"/>
    </source>
</evidence>
<feature type="domain" description="TauD/TfdA-like" evidence="8">
    <location>
        <begin position="232"/>
        <end position="464"/>
    </location>
</feature>
<reference evidence="10 11" key="1">
    <citation type="journal article" date="2018" name="Nat. Ecol. Evol.">
        <title>Pezizomycetes genomes reveal the molecular basis of ectomycorrhizal truffle lifestyle.</title>
        <authorList>
            <person name="Murat C."/>
            <person name="Payen T."/>
            <person name="Noel B."/>
            <person name="Kuo A."/>
            <person name="Morin E."/>
            <person name="Chen J."/>
            <person name="Kohler A."/>
            <person name="Krizsan K."/>
            <person name="Balestrini R."/>
            <person name="Da Silva C."/>
            <person name="Montanini B."/>
            <person name="Hainaut M."/>
            <person name="Levati E."/>
            <person name="Barry K.W."/>
            <person name="Belfiori B."/>
            <person name="Cichocki N."/>
            <person name="Clum A."/>
            <person name="Dockter R.B."/>
            <person name="Fauchery L."/>
            <person name="Guy J."/>
            <person name="Iotti M."/>
            <person name="Le Tacon F."/>
            <person name="Lindquist E.A."/>
            <person name="Lipzen A."/>
            <person name="Malagnac F."/>
            <person name="Mello A."/>
            <person name="Molinier V."/>
            <person name="Miyauchi S."/>
            <person name="Poulain J."/>
            <person name="Riccioni C."/>
            <person name="Rubini A."/>
            <person name="Sitrit Y."/>
            <person name="Splivallo R."/>
            <person name="Traeger S."/>
            <person name="Wang M."/>
            <person name="Zifcakova L."/>
            <person name="Wipf D."/>
            <person name="Zambonelli A."/>
            <person name="Paolocci F."/>
            <person name="Nowrousian M."/>
            <person name="Ottonello S."/>
            <person name="Baldrian P."/>
            <person name="Spatafora J.W."/>
            <person name="Henrissat B."/>
            <person name="Nagy L.G."/>
            <person name="Aury J.M."/>
            <person name="Wincker P."/>
            <person name="Grigoriev I.V."/>
            <person name="Bonfante P."/>
            <person name="Martin F.M."/>
        </authorList>
    </citation>
    <scope>NUCLEOTIDE SEQUENCE [LARGE SCALE GENOMIC DNA]</scope>
    <source>
        <strain evidence="10 11">120613-1</strain>
    </source>
</reference>
<dbReference type="GO" id="GO:0045329">
    <property type="term" value="P:carnitine biosynthetic process"/>
    <property type="evidence" value="ECO:0007669"/>
    <property type="project" value="TreeGrafter"/>
</dbReference>
<dbReference type="InterPro" id="IPR050411">
    <property type="entry name" value="AlphaKG_dependent_hydroxylases"/>
</dbReference>
<dbReference type="OrthoDB" id="406634at2759"/>
<comment type="cofactor">
    <cofactor evidence="1">
        <name>Fe(2+)</name>
        <dbReference type="ChEBI" id="CHEBI:29033"/>
    </cofactor>
</comment>
<dbReference type="CDD" id="cd00250">
    <property type="entry name" value="CAS_like"/>
    <property type="match status" value="1"/>
</dbReference>
<keyword evidence="11" id="KW-1185">Reference proteome</keyword>
<dbReference type="InterPro" id="IPR042098">
    <property type="entry name" value="TauD-like_sf"/>
</dbReference>
<evidence type="ECO:0000259" key="8">
    <source>
        <dbReference type="Pfam" id="PF02668"/>
    </source>
</evidence>
<dbReference type="STRING" id="1336337.A0A3N4K8U4"/>
<keyword evidence="5" id="KW-0560">Oxidoreductase</keyword>
<keyword evidence="4" id="KW-0223">Dioxygenase</keyword>
<dbReference type="Pfam" id="PF02668">
    <property type="entry name" value="TauD"/>
    <property type="match status" value="1"/>
</dbReference>
<dbReference type="InterPro" id="IPR038492">
    <property type="entry name" value="GBBH-like_N_sf"/>
</dbReference>
<dbReference type="GO" id="GO:0016706">
    <property type="term" value="F:2-oxoglutarate-dependent dioxygenase activity"/>
    <property type="evidence" value="ECO:0007669"/>
    <property type="project" value="UniProtKB-ARBA"/>
</dbReference>
<accession>A0A3N4K8U4</accession>
<dbReference type="PANTHER" id="PTHR10696">
    <property type="entry name" value="GAMMA-BUTYROBETAINE HYDROXYLASE-RELATED"/>
    <property type="match status" value="1"/>
</dbReference>
<evidence type="ECO:0000256" key="4">
    <source>
        <dbReference type="ARBA" id="ARBA00022964"/>
    </source>
</evidence>
<protein>
    <submittedName>
        <fullName evidence="10">Clavaminate synthase-like protein</fullName>
    </submittedName>
</protein>
<evidence type="ECO:0000259" key="9">
    <source>
        <dbReference type="Pfam" id="PF06155"/>
    </source>
</evidence>
<evidence type="ECO:0000256" key="2">
    <source>
        <dbReference type="ARBA" id="ARBA00008654"/>
    </source>
</evidence>